<dbReference type="EMBL" id="CP020570">
    <property type="protein sequence ID" value="ARF62854.1"/>
    <property type="molecule type" value="Genomic_DNA"/>
</dbReference>
<dbReference type="KEGG" id="svu:B1H20_16760"/>
<dbReference type="OrthoDB" id="9909205at2"/>
<evidence type="ECO:0000313" key="1">
    <source>
        <dbReference type="EMBL" id="ARF62854.1"/>
    </source>
</evidence>
<evidence type="ECO:0000313" key="2">
    <source>
        <dbReference type="Proteomes" id="UP000192445"/>
    </source>
</evidence>
<proteinExistence type="predicted"/>
<name>A0A1V0UCA2_STRVN</name>
<dbReference type="Proteomes" id="UP000192445">
    <property type="component" value="Chromosome"/>
</dbReference>
<sequence length="99" mass="10571">MSAYSRAYQGLVKGGMSATEAANLLGELRAEMGAELSAGVLARAAEMYGQKQPDDSKAIARRRTARFGAVRDAAAWLITATATGRLTTTPQQRDHRSNT</sequence>
<dbReference type="STRING" id="1935.B1H20_16760"/>
<protein>
    <submittedName>
        <fullName evidence="1">Uncharacterized protein</fullName>
    </submittedName>
</protein>
<reference evidence="1 2" key="1">
    <citation type="submission" date="2017-03" db="EMBL/GenBank/DDBJ databases">
        <title>Complete Genome Sequence of a natural compounds producer, Streptomyces violaceus S21.</title>
        <authorList>
            <person name="Zhong C."/>
            <person name="Zhao Z."/>
            <person name="Fu J."/>
            <person name="Zong G."/>
            <person name="Qin R."/>
            <person name="Cao G."/>
        </authorList>
    </citation>
    <scope>NUCLEOTIDE SEQUENCE [LARGE SCALE GENOMIC DNA]</scope>
    <source>
        <strain evidence="1 2">S21</strain>
    </source>
</reference>
<dbReference type="AlphaFoldDB" id="A0A1V0UCA2"/>
<accession>A0A1V0UCA2</accession>
<dbReference type="RefSeq" id="WP_083192790.1">
    <property type="nucleotide sequence ID" value="NZ_CP020570.1"/>
</dbReference>
<organism evidence="1 2">
    <name type="scientific">Streptomyces violaceoruber</name>
    <dbReference type="NCBI Taxonomy" id="1935"/>
    <lineage>
        <taxon>Bacteria</taxon>
        <taxon>Bacillati</taxon>
        <taxon>Actinomycetota</taxon>
        <taxon>Actinomycetes</taxon>
        <taxon>Kitasatosporales</taxon>
        <taxon>Streptomycetaceae</taxon>
        <taxon>Streptomyces</taxon>
        <taxon>Streptomyces violaceoruber group</taxon>
    </lineage>
</organism>
<gene>
    <name evidence="1" type="ORF">B1H20_16760</name>
</gene>